<evidence type="ECO:0000256" key="5">
    <source>
        <dbReference type="ARBA" id="ARBA00023295"/>
    </source>
</evidence>
<evidence type="ECO:0000313" key="8">
    <source>
        <dbReference type="EMBL" id="KAF2192943.1"/>
    </source>
</evidence>
<dbReference type="PANTHER" id="PTHR10963">
    <property type="entry name" value="GLYCOSYL HYDROLASE-RELATED"/>
    <property type="match status" value="1"/>
</dbReference>
<evidence type="ECO:0000256" key="6">
    <source>
        <dbReference type="SAM" id="Phobius"/>
    </source>
</evidence>
<dbReference type="GO" id="GO:0009251">
    <property type="term" value="P:glucan catabolic process"/>
    <property type="evidence" value="ECO:0007669"/>
    <property type="project" value="TreeGrafter"/>
</dbReference>
<keyword evidence="4 8" id="KW-0378">Hydrolase</keyword>
<protein>
    <recommendedName>
        <fullName evidence="3">endo-1,3(4)-beta-glucanase</fullName>
        <ecNumber evidence="3">3.2.1.6</ecNumber>
    </recommendedName>
</protein>
<evidence type="ECO:0000256" key="3">
    <source>
        <dbReference type="ARBA" id="ARBA00012599"/>
    </source>
</evidence>
<gene>
    <name evidence="8" type="ORF">K469DRAFT_619389</name>
</gene>
<dbReference type="FunFam" id="2.60.120.200:FF:000114">
    <property type="entry name" value="Probable endo-1,3(4)-beta-glucanase NFIA_089530"/>
    <property type="match status" value="1"/>
</dbReference>
<comment type="catalytic activity">
    <reaction evidence="1">
        <text>Endohydrolysis of (1-&gt;3)- or (1-&gt;4)-linkages in beta-D-glucans when the glucose residue whose reducing group is involved in the linkage to be hydrolyzed is itself substituted at C-3.</text>
        <dbReference type="EC" id="3.2.1.6"/>
    </reaction>
</comment>
<reference evidence="8" key="1">
    <citation type="journal article" date="2020" name="Stud. Mycol.">
        <title>101 Dothideomycetes genomes: a test case for predicting lifestyles and emergence of pathogens.</title>
        <authorList>
            <person name="Haridas S."/>
            <person name="Albert R."/>
            <person name="Binder M."/>
            <person name="Bloem J."/>
            <person name="Labutti K."/>
            <person name="Salamov A."/>
            <person name="Andreopoulos B."/>
            <person name="Baker S."/>
            <person name="Barry K."/>
            <person name="Bills G."/>
            <person name="Bluhm B."/>
            <person name="Cannon C."/>
            <person name="Castanera R."/>
            <person name="Culley D."/>
            <person name="Daum C."/>
            <person name="Ezra D."/>
            <person name="Gonzalez J."/>
            <person name="Henrissat B."/>
            <person name="Kuo A."/>
            <person name="Liang C."/>
            <person name="Lipzen A."/>
            <person name="Lutzoni F."/>
            <person name="Magnuson J."/>
            <person name="Mondo S."/>
            <person name="Nolan M."/>
            <person name="Ohm R."/>
            <person name="Pangilinan J."/>
            <person name="Park H.-J."/>
            <person name="Ramirez L."/>
            <person name="Alfaro M."/>
            <person name="Sun H."/>
            <person name="Tritt A."/>
            <person name="Yoshinaga Y."/>
            <person name="Zwiers L.-H."/>
            <person name="Turgeon B."/>
            <person name="Goodwin S."/>
            <person name="Spatafora J."/>
            <person name="Crous P."/>
            <person name="Grigoriev I."/>
        </authorList>
    </citation>
    <scope>NUCLEOTIDE SEQUENCE</scope>
    <source>
        <strain evidence="8">CBS 207.26</strain>
    </source>
</reference>
<proteinExistence type="inferred from homology"/>
<dbReference type="CDD" id="cd02181">
    <property type="entry name" value="GH16_fungal_Lam16A_glucanase"/>
    <property type="match status" value="1"/>
</dbReference>
<organism evidence="8 9">
    <name type="scientific">Zopfia rhizophila CBS 207.26</name>
    <dbReference type="NCBI Taxonomy" id="1314779"/>
    <lineage>
        <taxon>Eukaryota</taxon>
        <taxon>Fungi</taxon>
        <taxon>Dikarya</taxon>
        <taxon>Ascomycota</taxon>
        <taxon>Pezizomycotina</taxon>
        <taxon>Dothideomycetes</taxon>
        <taxon>Dothideomycetes incertae sedis</taxon>
        <taxon>Zopfiaceae</taxon>
        <taxon>Zopfia</taxon>
    </lineage>
</organism>
<dbReference type="Proteomes" id="UP000800200">
    <property type="component" value="Unassembled WGS sequence"/>
</dbReference>
<dbReference type="SUPFAM" id="SSF49899">
    <property type="entry name" value="Concanavalin A-like lectins/glucanases"/>
    <property type="match status" value="1"/>
</dbReference>
<feature type="non-terminal residue" evidence="8">
    <location>
        <position position="376"/>
    </location>
</feature>
<accession>A0A6A6EPI8</accession>
<dbReference type="OrthoDB" id="192832at2759"/>
<feature type="transmembrane region" description="Helical" evidence="6">
    <location>
        <begin position="41"/>
        <end position="67"/>
    </location>
</feature>
<dbReference type="PROSITE" id="PS51762">
    <property type="entry name" value="GH16_2"/>
    <property type="match status" value="1"/>
</dbReference>
<evidence type="ECO:0000256" key="4">
    <source>
        <dbReference type="ARBA" id="ARBA00022801"/>
    </source>
</evidence>
<dbReference type="AlphaFoldDB" id="A0A6A6EPI8"/>
<dbReference type="InterPro" id="IPR013320">
    <property type="entry name" value="ConA-like_dom_sf"/>
</dbReference>
<keyword evidence="5" id="KW-0326">Glycosidase</keyword>
<sequence length="376" mass="41058">MPDIMSLNQKTAATATVIPSDPPPPYSHTSSRLSSLFNQKIWGIAAWIWVGAITALLIVATILGGVLGARAIASDTYPDYSKINYKLQDTYYGATFFDNFNYFTGYDPTHGFVHYVDAEGSTAQNLTQVASNSSAILRVDTSDTNATTGRRSVRITSKKTYASGLFIFDIIHTPYGCATWPALWLTDPANWPENGEIDVVEAVNEGETGNHITLHTSKGCRIGKNRKRKQTGTALSYNCYNGTNDNEGCGVQGPATSFGAAFNALGGGIYAMELREEGIRVWTFPRNSIPTDIPNNAPDPSTWGTPLADFPNTECDIGNHFKDMSIVANIDLCGDWAGRQEVFQSATCVGSCSDFVAYRAEDFGEAYWEFGGWWVF</sequence>
<keyword evidence="6" id="KW-1133">Transmembrane helix</keyword>
<feature type="domain" description="GH16" evidence="7">
    <location>
        <begin position="78"/>
        <end position="364"/>
    </location>
</feature>
<dbReference type="PANTHER" id="PTHR10963:SF42">
    <property type="entry name" value="PUTATIVE (AFU_ORTHOLOGUE AFUA_5G02280)-RELATED"/>
    <property type="match status" value="1"/>
</dbReference>
<evidence type="ECO:0000313" key="9">
    <source>
        <dbReference type="Proteomes" id="UP000800200"/>
    </source>
</evidence>
<dbReference type="InterPro" id="IPR050546">
    <property type="entry name" value="Glycosyl_Hydrlase_16"/>
</dbReference>
<comment type="similarity">
    <text evidence="2">Belongs to the glycosyl hydrolase 16 family.</text>
</comment>
<dbReference type="EC" id="3.2.1.6" evidence="3"/>
<keyword evidence="6" id="KW-0472">Membrane</keyword>
<dbReference type="InterPro" id="IPR000757">
    <property type="entry name" value="Beta-glucanase-like"/>
</dbReference>
<evidence type="ECO:0000259" key="7">
    <source>
        <dbReference type="PROSITE" id="PS51762"/>
    </source>
</evidence>
<name>A0A6A6EPI8_9PEZI</name>
<dbReference type="EMBL" id="ML994614">
    <property type="protein sequence ID" value="KAF2192943.1"/>
    <property type="molecule type" value="Genomic_DNA"/>
</dbReference>
<dbReference type="Gene3D" id="2.60.120.200">
    <property type="match status" value="1"/>
</dbReference>
<dbReference type="GO" id="GO:0052861">
    <property type="term" value="F:endo-1,3(4)-beta-glucanase activity"/>
    <property type="evidence" value="ECO:0007669"/>
    <property type="project" value="UniProtKB-EC"/>
</dbReference>
<keyword evidence="9" id="KW-1185">Reference proteome</keyword>
<dbReference type="Pfam" id="PF26113">
    <property type="entry name" value="GH16_XgeA"/>
    <property type="match status" value="1"/>
</dbReference>
<keyword evidence="6" id="KW-0812">Transmembrane</keyword>
<evidence type="ECO:0000256" key="1">
    <source>
        <dbReference type="ARBA" id="ARBA00000124"/>
    </source>
</evidence>
<evidence type="ECO:0000256" key="2">
    <source>
        <dbReference type="ARBA" id="ARBA00006865"/>
    </source>
</evidence>